<organism evidence="1">
    <name type="scientific">Photinus pyralis</name>
    <name type="common">Common eastern firefly</name>
    <name type="synonym">Lampyris pyralis</name>
    <dbReference type="NCBI Taxonomy" id="7054"/>
    <lineage>
        <taxon>Eukaryota</taxon>
        <taxon>Metazoa</taxon>
        <taxon>Ecdysozoa</taxon>
        <taxon>Arthropoda</taxon>
        <taxon>Hexapoda</taxon>
        <taxon>Insecta</taxon>
        <taxon>Pterygota</taxon>
        <taxon>Neoptera</taxon>
        <taxon>Endopterygota</taxon>
        <taxon>Coleoptera</taxon>
        <taxon>Polyphaga</taxon>
        <taxon>Elateriformia</taxon>
        <taxon>Elateroidea</taxon>
        <taxon>Lampyridae</taxon>
        <taxon>Lampyrinae</taxon>
        <taxon>Photinus</taxon>
    </lineage>
</organism>
<proteinExistence type="predicted"/>
<evidence type="ECO:0000313" key="4">
    <source>
        <dbReference type="Proteomes" id="UP000327044"/>
    </source>
</evidence>
<accession>A0A1Y1MYH5</accession>
<reference evidence="1" key="1">
    <citation type="journal article" date="2016" name="Sci. Rep.">
        <title>Molecular characterization of firefly nuptial gifts: a multi-omics approach sheds light on postcopulatory sexual selection.</title>
        <authorList>
            <person name="Al-Wathiqui N."/>
            <person name="Fallon T.R."/>
            <person name="South A."/>
            <person name="Weng J.K."/>
            <person name="Lewis S.M."/>
        </authorList>
    </citation>
    <scope>NUCLEOTIDE SEQUENCE</scope>
</reference>
<evidence type="ECO:0000313" key="1">
    <source>
        <dbReference type="EMBL" id="JAV90689.1"/>
    </source>
</evidence>
<dbReference type="PANTHER" id="PTHR33053">
    <property type="entry name" value="PROTEIN, PUTATIVE-RELATED"/>
    <property type="match status" value="1"/>
</dbReference>
<dbReference type="AlphaFoldDB" id="A0A1Y1MYH5"/>
<dbReference type="EMBL" id="VVIM01000009">
    <property type="protein sequence ID" value="KAB0793379.1"/>
    <property type="molecule type" value="Genomic_DNA"/>
</dbReference>
<dbReference type="InParanoid" id="A0A1Y1MYH5"/>
<keyword evidence="4" id="KW-1185">Reference proteome</keyword>
<evidence type="ECO:0000313" key="3">
    <source>
        <dbReference type="EMBL" id="KAB0793379.1"/>
    </source>
</evidence>
<name>A0A1Y1MYH5_PHOPY</name>
<dbReference type="EMBL" id="GEZM01017432">
    <property type="protein sequence ID" value="JAV90685.1"/>
    <property type="molecule type" value="Transcribed_RNA"/>
</dbReference>
<dbReference type="EMBL" id="GEZM01017429">
    <property type="protein sequence ID" value="JAV90689.1"/>
    <property type="molecule type" value="Transcribed_RNA"/>
</dbReference>
<dbReference type="Proteomes" id="UP000327044">
    <property type="component" value="Unassembled WGS sequence"/>
</dbReference>
<sequence>MDKITKNYKSFVSQRQLYRRIARDRNRINQILHSSDTVQPINITSLHEDRYENIFQSSESTFADFNSSISNIASAEAPEEAASDLVTDNSNNTSTYETKGICTTYGNSVTDFPVTSLSDRLRYWATSNGVTRTHVTSLLHILSDYHPELPLDARTLLRTHRQMTSRKLITGEYCHFGILNFFKTFFLKHLDLLSRHAKLSLSFNVDGIPLYHSSNLQLWPILAQIKNFKSHPFVVGVFCGTSKPSPLNNFLEDFINEYNSLSDGFTLYGIKCELIIHSFICDAPARAYLKQIKNHTGYSSCEKCTVYGEYHNGRVVLNSLTSPERTNDSFVRQIDEDHHIGISPLLSLPIGLVTEFPTDYMHNICLGVTRKLLNTWICGPLNVRFSSHITKTVSNNLESLKLYIPSEFNRKPRSLSELNRWKATEFRTFLLYLGPLVLRGITDRAIYENFLLLHTATTIMVCDAHIQKFNPQFCSKLLKTFVKHCEVLYGLQFIVYNVHLLSHIYNDVKRYGNLDTFSAFPFENFLGKLKRLVKSTVNPLKEIHNRILEMDLLSSTCFEQDNISLQFFYEHNLGPLLDNIDNNAIQFKKVYIKDFMLTCISYSVANCFCYIDNSVIQIHNILKCNNSLTIIGKEFLSIQSMYFYPIDSKHLKIFLVSDISNNLKMWCRTNSLVKCLLLPINSNNNVWMSMPIIHSVENNTIS</sequence>
<reference evidence="2 4" key="2">
    <citation type="journal article" date="2018" name="Elife">
        <title>Firefly genomes illuminate parallel origins of bioluminescence in beetles.</title>
        <authorList>
            <person name="Fallon T.R."/>
            <person name="Lower S.E."/>
            <person name="Chang C.H."/>
            <person name="Bessho-Uehara M."/>
            <person name="Martin G.J."/>
            <person name="Bewick A.J."/>
            <person name="Behringer M."/>
            <person name="Debat H.J."/>
            <person name="Wong I."/>
            <person name="Day J.C."/>
            <person name="Suvorov A."/>
            <person name="Silva C.J."/>
            <person name="Stanger-Hall K.F."/>
            <person name="Hall D.W."/>
            <person name="Schmitz R.J."/>
            <person name="Nelson D.R."/>
            <person name="Lewis S.M."/>
            <person name="Shigenobu S."/>
            <person name="Bybee S.M."/>
            <person name="Larracuente A.M."/>
            <person name="Oba Y."/>
            <person name="Weng J.K."/>
        </authorList>
    </citation>
    <scope>NUCLEOTIDE SEQUENCE [LARGE SCALE GENOMIC DNA]</scope>
    <source>
        <strain evidence="2">1611_PpyrPB1</strain>
        <tissue evidence="2">Whole body</tissue>
    </source>
</reference>
<dbReference type="EMBL" id="VVIM01000011">
    <property type="protein sequence ID" value="KAB0791928.1"/>
    <property type="molecule type" value="Genomic_DNA"/>
</dbReference>
<dbReference type="EMBL" id="GEZM01017430">
    <property type="protein sequence ID" value="JAV90688.1"/>
    <property type="molecule type" value="Transcribed_RNA"/>
</dbReference>
<protein>
    <recommendedName>
        <fullName evidence="5">Transposase domain-containing protein</fullName>
    </recommendedName>
</protein>
<evidence type="ECO:0008006" key="5">
    <source>
        <dbReference type="Google" id="ProtNLM"/>
    </source>
</evidence>
<dbReference type="PANTHER" id="PTHR33053:SF24">
    <property type="entry name" value="TRANSPOSASE DOMAIN-CONTAINING PROTEIN"/>
    <property type="match status" value="1"/>
</dbReference>
<dbReference type="EMBL" id="GEZM01017431">
    <property type="protein sequence ID" value="JAV90686.1"/>
    <property type="molecule type" value="Transcribed_RNA"/>
</dbReference>
<dbReference type="EMBL" id="GEZM01017433">
    <property type="protein sequence ID" value="JAV90684.1"/>
    <property type="molecule type" value="Transcribed_RNA"/>
</dbReference>
<gene>
    <name evidence="2" type="ORF">PPYR_03728</name>
    <name evidence="3" type="ORF">PPYR_12999</name>
</gene>
<evidence type="ECO:0000313" key="2">
    <source>
        <dbReference type="EMBL" id="KAB0791928.1"/>
    </source>
</evidence>
<reference evidence="2" key="3">
    <citation type="submission" date="2019-08" db="EMBL/GenBank/DDBJ databases">
        <authorList>
            <consortium name="Photinus pyralis genome working group"/>
            <person name="Fallon T.R."/>
            <person name="Sander Lower S.E."/>
            <person name="Weng J.-K."/>
        </authorList>
    </citation>
    <scope>NUCLEOTIDE SEQUENCE</scope>
    <source>
        <strain evidence="2">1611_PpyrPB1</strain>
        <tissue evidence="2">Whole body</tissue>
    </source>
</reference>